<keyword evidence="1" id="KW-0812">Transmembrane</keyword>
<proteinExistence type="predicted"/>
<dbReference type="EMBL" id="CP056068">
    <property type="protein sequence ID" value="UVC54594.1"/>
    <property type="molecule type" value="Genomic_DNA"/>
</dbReference>
<evidence type="ECO:0000313" key="2">
    <source>
        <dbReference type="EMBL" id="UVC54594.1"/>
    </source>
</evidence>
<keyword evidence="1" id="KW-1133">Transmembrane helix</keyword>
<accession>A0A976SL92</accession>
<keyword evidence="1" id="KW-0472">Membrane</keyword>
<dbReference type="AlphaFoldDB" id="A0A976SL92"/>
<protein>
    <submittedName>
        <fullName evidence="2">Uncharacterized protein</fullName>
    </submittedName>
</protein>
<dbReference type="Proteomes" id="UP000244803">
    <property type="component" value="Chromosome 2"/>
</dbReference>
<name>A0A976SL92_THEOR</name>
<evidence type="ECO:0000256" key="1">
    <source>
        <dbReference type="SAM" id="Phobius"/>
    </source>
</evidence>
<sequence length="209" mass="23628">MFLNPTLYVFGRFHTFLGNPTTNSVLKNQIRNVRCFSVSNGGFSDHISHIRSNLSALQHDLTFLASSNVKSQCHLLEIKLKDPSNSALSSKLSYLTNKGGELEKLVYKILDNRLRYNLVKNRRITKDSNYKYGIVGVSMICVFGSLALSLNPIFLAVTFPDFISVFRAVPWDFTSTGWFSSSRCYAKVRCATHTTYTHTYALALRLISH</sequence>
<gene>
    <name evidence="2" type="ORF">MACJ_003557</name>
</gene>
<evidence type="ECO:0000313" key="3">
    <source>
        <dbReference type="Proteomes" id="UP000244803"/>
    </source>
</evidence>
<reference evidence="2" key="1">
    <citation type="submission" date="2022-07" db="EMBL/GenBank/DDBJ databases">
        <title>Evaluation of T. orientalis genome assembly methods using nanopore sequencing and analysis of variation between genomes.</title>
        <authorList>
            <person name="Yam J."/>
            <person name="Micallef M.L."/>
            <person name="Liu M."/>
            <person name="Djordjevic S.P."/>
            <person name="Bogema D.R."/>
            <person name="Jenkins C."/>
        </authorList>
    </citation>
    <scope>NUCLEOTIDE SEQUENCE</scope>
    <source>
        <strain evidence="2">Fish Creek</strain>
    </source>
</reference>
<feature type="transmembrane region" description="Helical" evidence="1">
    <location>
        <begin position="132"/>
        <end position="157"/>
    </location>
</feature>
<organism evidence="2 3">
    <name type="scientific">Theileria orientalis</name>
    <dbReference type="NCBI Taxonomy" id="68886"/>
    <lineage>
        <taxon>Eukaryota</taxon>
        <taxon>Sar</taxon>
        <taxon>Alveolata</taxon>
        <taxon>Apicomplexa</taxon>
        <taxon>Aconoidasida</taxon>
        <taxon>Piroplasmida</taxon>
        <taxon>Theileriidae</taxon>
        <taxon>Theileria</taxon>
    </lineage>
</organism>